<feature type="transmembrane region" description="Helical" evidence="11">
    <location>
        <begin position="309"/>
        <end position="336"/>
    </location>
</feature>
<reference evidence="13" key="1">
    <citation type="journal article" date="2019" name="Int. J. Syst. Evol. Microbiol.">
        <title>Halobacteriovorax valvorus sp. nov., a novel prokaryotic predator isolated from coastal seawater of China.</title>
        <authorList>
            <person name="Chen M.-X."/>
        </authorList>
    </citation>
    <scope>NUCLEOTIDE SEQUENCE [LARGE SCALE GENOMIC DNA]</scope>
    <source>
        <strain evidence="13">BL9</strain>
    </source>
</reference>
<dbReference type="InterPro" id="IPR018365">
    <property type="entry name" value="Cell_cycle_FtsW-rel_CS"/>
</dbReference>
<evidence type="ECO:0000256" key="4">
    <source>
        <dbReference type="ARBA" id="ARBA00022679"/>
    </source>
</evidence>
<keyword evidence="6 11" id="KW-0133">Cell shape</keyword>
<evidence type="ECO:0000256" key="11">
    <source>
        <dbReference type="HAMAP-Rule" id="MF_02079"/>
    </source>
</evidence>
<keyword evidence="4 11" id="KW-0808">Transferase</keyword>
<dbReference type="PANTHER" id="PTHR30474:SF1">
    <property type="entry name" value="PEPTIDOGLYCAN GLYCOSYLTRANSFERASE MRDB"/>
    <property type="match status" value="1"/>
</dbReference>
<keyword evidence="5 11" id="KW-0812">Transmembrane</keyword>
<evidence type="ECO:0000256" key="10">
    <source>
        <dbReference type="ARBA" id="ARBA00023316"/>
    </source>
</evidence>
<gene>
    <name evidence="11 12" type="primary">rodA</name>
    <name evidence="12" type="ORF">DAY19_09475</name>
</gene>
<evidence type="ECO:0000313" key="13">
    <source>
        <dbReference type="Proteomes" id="UP000443582"/>
    </source>
</evidence>
<keyword evidence="8 11" id="KW-1133">Transmembrane helix</keyword>
<evidence type="ECO:0000256" key="7">
    <source>
        <dbReference type="ARBA" id="ARBA00022984"/>
    </source>
</evidence>
<keyword evidence="9 11" id="KW-0472">Membrane</keyword>
<keyword evidence="13" id="KW-1185">Reference proteome</keyword>
<comment type="similarity">
    <text evidence="11">Belongs to the SEDS family. MrdB/RodA subfamily.</text>
</comment>
<evidence type="ECO:0000256" key="1">
    <source>
        <dbReference type="ARBA" id="ARBA00004141"/>
    </source>
</evidence>
<dbReference type="EC" id="2.4.99.28" evidence="11"/>
<comment type="function">
    <text evidence="11">Peptidoglycan polymerase that is essential for cell wall elongation.</text>
</comment>
<feature type="transmembrane region" description="Helical" evidence="11">
    <location>
        <begin position="277"/>
        <end position="297"/>
    </location>
</feature>
<feature type="transmembrane region" description="Helical" evidence="11">
    <location>
        <begin position="52"/>
        <end position="70"/>
    </location>
</feature>
<dbReference type="Proteomes" id="UP000443582">
    <property type="component" value="Unassembled WGS sequence"/>
</dbReference>
<feature type="transmembrane region" description="Helical" evidence="11">
    <location>
        <begin position="187"/>
        <end position="206"/>
    </location>
</feature>
<evidence type="ECO:0000256" key="3">
    <source>
        <dbReference type="ARBA" id="ARBA00022676"/>
    </source>
</evidence>
<evidence type="ECO:0000256" key="9">
    <source>
        <dbReference type="ARBA" id="ARBA00023136"/>
    </source>
</evidence>
<feature type="transmembrane region" description="Helical" evidence="11">
    <location>
        <begin position="15"/>
        <end position="32"/>
    </location>
</feature>
<dbReference type="HAMAP" id="MF_02079">
    <property type="entry name" value="PGT_RodA"/>
    <property type="match status" value="1"/>
</dbReference>
<organism evidence="12 13">
    <name type="scientific">Halobacteriovorax vibrionivorans</name>
    <dbReference type="NCBI Taxonomy" id="2152716"/>
    <lineage>
        <taxon>Bacteria</taxon>
        <taxon>Pseudomonadati</taxon>
        <taxon>Bdellovibrionota</taxon>
        <taxon>Bacteriovoracia</taxon>
        <taxon>Bacteriovoracales</taxon>
        <taxon>Halobacteriovoraceae</taxon>
        <taxon>Halobacteriovorax</taxon>
    </lineage>
</organism>
<keyword evidence="7 11" id="KW-0573">Peptidoglycan synthesis</keyword>
<dbReference type="InterPro" id="IPR001182">
    <property type="entry name" value="FtsW/RodA"/>
</dbReference>
<evidence type="ECO:0000256" key="8">
    <source>
        <dbReference type="ARBA" id="ARBA00022989"/>
    </source>
</evidence>
<comment type="caution">
    <text evidence="12">The sequence shown here is derived from an EMBL/GenBank/DDBJ whole genome shotgun (WGS) entry which is preliminary data.</text>
</comment>
<evidence type="ECO:0000256" key="5">
    <source>
        <dbReference type="ARBA" id="ARBA00022692"/>
    </source>
</evidence>
<dbReference type="NCBIfam" id="TIGR02210">
    <property type="entry name" value="rodA_shape"/>
    <property type="match status" value="1"/>
</dbReference>
<feature type="transmembrane region" description="Helical" evidence="11">
    <location>
        <begin position="151"/>
        <end position="180"/>
    </location>
</feature>
<dbReference type="PROSITE" id="PS00428">
    <property type="entry name" value="FTSW_RODA_SPOVE"/>
    <property type="match status" value="1"/>
</dbReference>
<protein>
    <recommendedName>
        <fullName evidence="11">Peptidoglycan glycosyltransferase RodA</fullName>
        <shortName evidence="11">PGT</shortName>
        <ecNumber evidence="11">2.4.99.28</ecNumber>
    </recommendedName>
    <alternativeName>
        <fullName evidence="11">Cell elongation protein RodA</fullName>
    </alternativeName>
    <alternativeName>
        <fullName evidence="11">Cell wall polymerase</fullName>
    </alternativeName>
    <alternativeName>
        <fullName evidence="11">Peptidoglycan polymerase</fullName>
        <shortName evidence="11">PG polymerase</shortName>
    </alternativeName>
</protein>
<feature type="transmembrane region" description="Helical" evidence="11">
    <location>
        <begin position="342"/>
        <end position="363"/>
    </location>
</feature>
<feature type="transmembrane region" description="Helical" evidence="11">
    <location>
        <begin position="76"/>
        <end position="95"/>
    </location>
</feature>
<comment type="subcellular location">
    <subcellularLocation>
        <location evidence="11">Cell membrane</location>
        <topology evidence="11">Multi-pass membrane protein</topology>
    </subcellularLocation>
    <subcellularLocation>
        <location evidence="1">Membrane</location>
        <topology evidence="1">Multi-pass membrane protein</topology>
    </subcellularLocation>
</comment>
<dbReference type="EMBL" id="QDKL01000002">
    <property type="protein sequence ID" value="RZF21910.1"/>
    <property type="molecule type" value="Genomic_DNA"/>
</dbReference>
<dbReference type="Pfam" id="PF01098">
    <property type="entry name" value="FTSW_RODA_SPOVE"/>
    <property type="match status" value="1"/>
</dbReference>
<evidence type="ECO:0000256" key="2">
    <source>
        <dbReference type="ARBA" id="ARBA00022475"/>
    </source>
</evidence>
<dbReference type="InterPro" id="IPR011923">
    <property type="entry name" value="RodA/MrdB"/>
</dbReference>
<dbReference type="PANTHER" id="PTHR30474">
    <property type="entry name" value="CELL CYCLE PROTEIN"/>
    <property type="match status" value="1"/>
</dbReference>
<keyword evidence="10 11" id="KW-0961">Cell wall biogenesis/degradation</keyword>
<sequence length="370" mass="41797">MDLSNIKEFFKRYDFSFFLLSFVIFFFGILNLYSATHASASTAHANLFKVQLGWYALSIVVAFVISFINPQNLYRFAWPIYLFNILLLVLVLVLGHKGMGARRWLLIGPIRIQPSEFMKISVIFILARYFRNYAPDIELGLKDLIKPAILAIIPTILIVVEPDLGTGLLVLLIFATMVFFRKLKWKTLLILGLVGVLSGGVMYQFGLKEYQRNRIRTFLNPTADAKGTGYNAIQSKIAIGSGKIFGKGLRKSSQASLNYLPENHTDFVFSIYNEEHGFFGAILLIGLYLFLFFRFVWLSVNVSRIFESVTIIGIMSIFFWHTFINMGMVMGLLPVVGLPLPLMSYGGSSLLTFGICIGVATSISNTRRFF</sequence>
<evidence type="ECO:0000256" key="6">
    <source>
        <dbReference type="ARBA" id="ARBA00022960"/>
    </source>
</evidence>
<accession>A0ABY0IG28</accession>
<keyword evidence="3 11" id="KW-0328">Glycosyltransferase</keyword>
<comment type="pathway">
    <text evidence="11">Cell wall biogenesis; peptidoglycan biosynthesis.</text>
</comment>
<evidence type="ECO:0000313" key="12">
    <source>
        <dbReference type="EMBL" id="RZF21910.1"/>
    </source>
</evidence>
<name>A0ABY0IG28_9BACT</name>
<comment type="catalytic activity">
    <reaction evidence="11">
        <text>[GlcNAc-(1-&gt;4)-Mur2Ac(oyl-L-Ala-gamma-D-Glu-L-Lys-D-Ala-D-Ala)](n)-di-trans,octa-cis-undecaprenyl diphosphate + beta-D-GlcNAc-(1-&gt;4)-Mur2Ac(oyl-L-Ala-gamma-D-Glu-L-Lys-D-Ala-D-Ala)-di-trans,octa-cis-undecaprenyl diphosphate = [GlcNAc-(1-&gt;4)-Mur2Ac(oyl-L-Ala-gamma-D-Glu-L-Lys-D-Ala-D-Ala)](n+1)-di-trans,octa-cis-undecaprenyl diphosphate + di-trans,octa-cis-undecaprenyl diphosphate + H(+)</text>
        <dbReference type="Rhea" id="RHEA:23708"/>
        <dbReference type="Rhea" id="RHEA-COMP:9602"/>
        <dbReference type="Rhea" id="RHEA-COMP:9603"/>
        <dbReference type="ChEBI" id="CHEBI:15378"/>
        <dbReference type="ChEBI" id="CHEBI:58405"/>
        <dbReference type="ChEBI" id="CHEBI:60033"/>
        <dbReference type="ChEBI" id="CHEBI:78435"/>
        <dbReference type="EC" id="2.4.99.28"/>
    </reaction>
</comment>
<keyword evidence="2 11" id="KW-1003">Cell membrane</keyword>
<dbReference type="RefSeq" id="WP_115361782.1">
    <property type="nucleotide sequence ID" value="NZ_QDKL01000002.1"/>
</dbReference>
<proteinExistence type="inferred from homology"/>